<dbReference type="InterPro" id="IPR038157">
    <property type="entry name" value="FeoA_core_dom"/>
</dbReference>
<gene>
    <name evidence="4" type="ORF">SAMN04488500_12533</name>
</gene>
<dbReference type="Gene3D" id="2.30.30.90">
    <property type="match status" value="1"/>
</dbReference>
<dbReference type="InterPro" id="IPR003607">
    <property type="entry name" value="HD/PDEase_dom"/>
</dbReference>
<proteinExistence type="predicted"/>
<dbReference type="Pfam" id="PF04023">
    <property type="entry name" value="FeoA"/>
    <property type="match status" value="1"/>
</dbReference>
<dbReference type="PROSITE" id="PS51831">
    <property type="entry name" value="HD"/>
    <property type="match status" value="1"/>
</dbReference>
<dbReference type="EMBL" id="FWXI01000025">
    <property type="protein sequence ID" value="SMD09874.1"/>
    <property type="molecule type" value="Genomic_DNA"/>
</dbReference>
<dbReference type="Pfam" id="PF13487">
    <property type="entry name" value="HD_5"/>
    <property type="match status" value="1"/>
</dbReference>
<dbReference type="InterPro" id="IPR052020">
    <property type="entry name" value="Cyclic_di-GMP/3'3'-cGAMP_PDE"/>
</dbReference>
<dbReference type="STRING" id="112901.SAMN04488500_12533"/>
<dbReference type="PANTHER" id="PTHR45228">
    <property type="entry name" value="CYCLIC DI-GMP PHOSPHODIESTERASE TM_0186-RELATED"/>
    <property type="match status" value="1"/>
</dbReference>
<feature type="domain" description="HD" evidence="2">
    <location>
        <begin position="28"/>
        <end position="150"/>
    </location>
</feature>
<dbReference type="SMART" id="SM00471">
    <property type="entry name" value="HDc"/>
    <property type="match status" value="1"/>
</dbReference>
<dbReference type="Proteomes" id="UP000192738">
    <property type="component" value="Unassembled WGS sequence"/>
</dbReference>
<feature type="domain" description="HD-GYP" evidence="3">
    <location>
        <begin position="6"/>
        <end position="201"/>
    </location>
</feature>
<dbReference type="InterPro" id="IPR006674">
    <property type="entry name" value="HD_domain"/>
</dbReference>
<dbReference type="InterPro" id="IPR007167">
    <property type="entry name" value="Fe-transptr_FeoA-like"/>
</dbReference>
<dbReference type="Gene3D" id="1.10.3210.10">
    <property type="entry name" value="Hypothetical protein af1432"/>
    <property type="match status" value="1"/>
</dbReference>
<dbReference type="AlphaFoldDB" id="A0A1W2EJM1"/>
<keyword evidence="1" id="KW-0408">Iron</keyword>
<dbReference type="RefSeq" id="WP_217806012.1">
    <property type="nucleotide sequence ID" value="NZ_CP155572.1"/>
</dbReference>
<dbReference type="SUPFAM" id="SSF109604">
    <property type="entry name" value="HD-domain/PDEase-like"/>
    <property type="match status" value="1"/>
</dbReference>
<keyword evidence="5" id="KW-1185">Reference proteome</keyword>
<dbReference type="InterPro" id="IPR008988">
    <property type="entry name" value="Transcriptional_repressor_C"/>
</dbReference>
<dbReference type="PANTHER" id="PTHR45228:SF4">
    <property type="entry name" value="LIPOPROTEIN"/>
    <property type="match status" value="1"/>
</dbReference>
<dbReference type="NCBIfam" id="TIGR00277">
    <property type="entry name" value="HDIG"/>
    <property type="match status" value="1"/>
</dbReference>
<evidence type="ECO:0000313" key="5">
    <source>
        <dbReference type="Proteomes" id="UP000192738"/>
    </source>
</evidence>
<dbReference type="SMART" id="SM00899">
    <property type="entry name" value="FeoA"/>
    <property type="match status" value="1"/>
</dbReference>
<evidence type="ECO:0000313" key="4">
    <source>
        <dbReference type="EMBL" id="SMD09874.1"/>
    </source>
</evidence>
<dbReference type="SUPFAM" id="SSF50037">
    <property type="entry name" value="C-terminal domain of transcriptional repressors"/>
    <property type="match status" value="1"/>
</dbReference>
<name>A0A1W2EJM1_9FIRM</name>
<dbReference type="CDD" id="cd00077">
    <property type="entry name" value="HDc"/>
    <property type="match status" value="1"/>
</dbReference>
<evidence type="ECO:0000259" key="3">
    <source>
        <dbReference type="PROSITE" id="PS51832"/>
    </source>
</evidence>
<evidence type="ECO:0000259" key="2">
    <source>
        <dbReference type="PROSITE" id="PS51831"/>
    </source>
</evidence>
<evidence type="ECO:0000256" key="1">
    <source>
        <dbReference type="ARBA" id="ARBA00023004"/>
    </source>
</evidence>
<protein>
    <submittedName>
        <fullName evidence="4">HDIG domain-containing protein</fullName>
    </submittedName>
</protein>
<dbReference type="InterPro" id="IPR006675">
    <property type="entry name" value="HDIG_dom"/>
</dbReference>
<reference evidence="4 5" key="1">
    <citation type="submission" date="2017-04" db="EMBL/GenBank/DDBJ databases">
        <authorList>
            <person name="Afonso C.L."/>
            <person name="Miller P.J."/>
            <person name="Scott M.A."/>
            <person name="Spackman E."/>
            <person name="Goraichik I."/>
            <person name="Dimitrov K.M."/>
            <person name="Suarez D.L."/>
            <person name="Swayne D.E."/>
        </authorList>
    </citation>
    <scope>NUCLEOTIDE SEQUENCE [LARGE SCALE GENOMIC DNA]</scope>
    <source>
        <strain evidence="4 5">DSM 5090</strain>
    </source>
</reference>
<dbReference type="GO" id="GO:0046914">
    <property type="term" value="F:transition metal ion binding"/>
    <property type="evidence" value="ECO:0007669"/>
    <property type="project" value="InterPro"/>
</dbReference>
<dbReference type="PROSITE" id="PS51832">
    <property type="entry name" value="HD_GYP"/>
    <property type="match status" value="1"/>
</dbReference>
<organism evidence="4 5">
    <name type="scientific">Sporomusa malonica</name>
    <dbReference type="NCBI Taxonomy" id="112901"/>
    <lineage>
        <taxon>Bacteria</taxon>
        <taxon>Bacillati</taxon>
        <taxon>Bacillota</taxon>
        <taxon>Negativicutes</taxon>
        <taxon>Selenomonadales</taxon>
        <taxon>Sporomusaceae</taxon>
        <taxon>Sporomusa</taxon>
    </lineage>
</organism>
<dbReference type="InterPro" id="IPR037522">
    <property type="entry name" value="HD_GYP_dom"/>
</dbReference>
<sequence>MEALLQNAGVHEFVEAFTAALDAKNTYTRGHSDRVAEIAAAVARQLGMTKSNQDTIHVAAHLHDIGKIGIPDHILLKPDRLSSEEFEVIKSHPQVGYDILNKVTMLRPIAKIVRYHHERWDGLGYPEGLAGTAIPLGARIIALADAFDAMTSERPYRSCMTQEEAVQEVLRCRGTQFDPSIADAFVRLCQECKLPGDTEAVKRLSEMLPGEQGRVTKVTGRGSIKQRLIDMGIITGTRVAVQKFAPLGDPMEIKVKGFNLSLRKKEARLIEVAIG</sequence>
<accession>A0A1W2EJM1</accession>